<proteinExistence type="predicted"/>
<protein>
    <recommendedName>
        <fullName evidence="3">RiboL-PSP-HEPN domain-containing protein</fullName>
    </recommendedName>
</protein>
<evidence type="ECO:0000313" key="1">
    <source>
        <dbReference type="EMBL" id="RED52240.1"/>
    </source>
</evidence>
<comment type="caution">
    <text evidence="1">The sequence shown here is derived from an EMBL/GenBank/DDBJ whole genome shotgun (WGS) entry which is preliminary data.</text>
</comment>
<reference evidence="1 2" key="1">
    <citation type="submission" date="2018-07" db="EMBL/GenBank/DDBJ databases">
        <title>Genomic Encyclopedia of Type Strains, Phase III (KMG-III): the genomes of soil and plant-associated and newly described type strains.</title>
        <authorList>
            <person name="Whitman W."/>
        </authorList>
    </citation>
    <scope>NUCLEOTIDE SEQUENCE [LARGE SCALE GENOMIC DNA]</scope>
    <source>
        <strain evidence="1 2">CECT 8488</strain>
    </source>
</reference>
<sequence>MIETIIYCSTATAASTTLSSDRDVSVYSSVQTPSFWHIGIKHLPDEFLREIGAVVAAHGQLEYMLKLIIKRLKDPEIKGNFADDMTKLHKKKRMSELKAAVLDAFTDDVNGSKLGRLINKCLEKIVPTEGTEHKGLSDWRNIIVHGRWSFVRSVEKVTCEHACEHYELSPADLRSLANKIDEVVHDLQNLIPPK</sequence>
<keyword evidence="2" id="KW-1185">Reference proteome</keyword>
<dbReference type="Proteomes" id="UP000256845">
    <property type="component" value="Unassembled WGS sequence"/>
</dbReference>
<dbReference type="AlphaFoldDB" id="A0A3D9HRZ6"/>
<name>A0A3D9HRZ6_9PROT</name>
<evidence type="ECO:0000313" key="2">
    <source>
        <dbReference type="Proteomes" id="UP000256845"/>
    </source>
</evidence>
<accession>A0A3D9HRZ6</accession>
<evidence type="ECO:0008006" key="3">
    <source>
        <dbReference type="Google" id="ProtNLM"/>
    </source>
</evidence>
<gene>
    <name evidence="1" type="ORF">DFP90_102258</name>
</gene>
<dbReference type="RefSeq" id="WP_147300966.1">
    <property type="nucleotide sequence ID" value="NZ_QRDW01000002.1"/>
</dbReference>
<dbReference type="EMBL" id="QRDW01000002">
    <property type="protein sequence ID" value="RED52240.1"/>
    <property type="molecule type" value="Genomic_DNA"/>
</dbReference>
<organism evidence="1 2">
    <name type="scientific">Aestuariispira insulae</name>
    <dbReference type="NCBI Taxonomy" id="1461337"/>
    <lineage>
        <taxon>Bacteria</taxon>
        <taxon>Pseudomonadati</taxon>
        <taxon>Pseudomonadota</taxon>
        <taxon>Alphaproteobacteria</taxon>
        <taxon>Rhodospirillales</taxon>
        <taxon>Kiloniellaceae</taxon>
        <taxon>Aestuariispira</taxon>
    </lineage>
</organism>